<dbReference type="SUPFAM" id="SSF54452">
    <property type="entry name" value="MHC antigen-recognition domain"/>
    <property type="match status" value="1"/>
</dbReference>
<dbReference type="Gene3D" id="3.30.500.10">
    <property type="entry name" value="MHC class I-like antigen recognition-like"/>
    <property type="match status" value="1"/>
</dbReference>
<dbReference type="AlphaFoldDB" id="A0A4W2HRM4"/>
<evidence type="ECO:0000256" key="3">
    <source>
        <dbReference type="ARBA" id="ARBA00022859"/>
    </source>
</evidence>
<dbReference type="GO" id="GO:0001916">
    <property type="term" value="P:positive regulation of T cell mediated cytotoxicity"/>
    <property type="evidence" value="ECO:0007669"/>
    <property type="project" value="TreeGrafter"/>
</dbReference>
<feature type="chain" id="PRO_5021354248" description="MHC class I-like antigen recognition-like domain-containing protein" evidence="6">
    <location>
        <begin position="25"/>
        <end position="141"/>
    </location>
</feature>
<dbReference type="GO" id="GO:0030670">
    <property type="term" value="C:phagocytic vesicle membrane"/>
    <property type="evidence" value="ECO:0007669"/>
    <property type="project" value="UniProtKB-ARBA"/>
</dbReference>
<dbReference type="PANTHER" id="PTHR16675">
    <property type="entry name" value="MHC CLASS I-RELATED"/>
    <property type="match status" value="1"/>
</dbReference>
<accession>A0A4W2HRM4</accession>
<feature type="signal peptide" evidence="6">
    <location>
        <begin position="1"/>
        <end position="24"/>
    </location>
</feature>
<dbReference type="GO" id="GO:0042605">
    <property type="term" value="F:peptide antigen binding"/>
    <property type="evidence" value="ECO:0007669"/>
    <property type="project" value="TreeGrafter"/>
</dbReference>
<evidence type="ECO:0000259" key="7">
    <source>
        <dbReference type="Pfam" id="PF00129"/>
    </source>
</evidence>
<keyword evidence="2" id="KW-0490">MHC I</keyword>
<reference evidence="8" key="2">
    <citation type="submission" date="2025-08" db="UniProtKB">
        <authorList>
            <consortium name="Ensembl"/>
        </authorList>
    </citation>
    <scope>IDENTIFICATION</scope>
</reference>
<dbReference type="Proteomes" id="UP000429181">
    <property type="component" value="Chromosome 23"/>
</dbReference>
<dbReference type="GO" id="GO:0042612">
    <property type="term" value="C:MHC class I protein complex"/>
    <property type="evidence" value="ECO:0007669"/>
    <property type="project" value="UniProtKB-KW"/>
</dbReference>
<dbReference type="GO" id="GO:0002486">
    <property type="term" value="P:antigen processing and presentation of endogenous peptide antigen via MHC class I via ER pathway, TAP-independent"/>
    <property type="evidence" value="ECO:0007669"/>
    <property type="project" value="TreeGrafter"/>
</dbReference>
<dbReference type="InterPro" id="IPR011161">
    <property type="entry name" value="MHC_I-like_Ag-recog"/>
</dbReference>
<keyword evidence="4" id="KW-0472">Membrane</keyword>
<proteinExistence type="predicted"/>
<dbReference type="GO" id="GO:0098553">
    <property type="term" value="C:lumenal side of endoplasmic reticulum membrane"/>
    <property type="evidence" value="ECO:0007669"/>
    <property type="project" value="UniProtKB-ARBA"/>
</dbReference>
<evidence type="ECO:0000256" key="2">
    <source>
        <dbReference type="ARBA" id="ARBA00022451"/>
    </source>
</evidence>
<dbReference type="InterPro" id="IPR037055">
    <property type="entry name" value="MHC_I-like_Ag-recog_sf"/>
</dbReference>
<evidence type="ECO:0000313" key="9">
    <source>
        <dbReference type="Proteomes" id="UP000429181"/>
    </source>
</evidence>
<dbReference type="GO" id="GO:0002476">
    <property type="term" value="P:antigen processing and presentation of endogenous peptide antigen via MHC class Ib"/>
    <property type="evidence" value="ECO:0007669"/>
    <property type="project" value="TreeGrafter"/>
</dbReference>
<name>A0A4W2HRM4_BOBOX</name>
<evidence type="ECO:0000313" key="8">
    <source>
        <dbReference type="Ensembl" id="ENSBIXP00005035462.1"/>
    </source>
</evidence>
<dbReference type="Pfam" id="PF00129">
    <property type="entry name" value="MHC_I"/>
    <property type="match status" value="1"/>
</dbReference>
<dbReference type="InterPro" id="IPR050208">
    <property type="entry name" value="MHC_class-I_related"/>
</dbReference>
<organism evidence="8 9">
    <name type="scientific">Bos indicus x Bos taurus</name>
    <name type="common">Hybrid cattle</name>
    <dbReference type="NCBI Taxonomy" id="30522"/>
    <lineage>
        <taxon>Eukaryota</taxon>
        <taxon>Metazoa</taxon>
        <taxon>Chordata</taxon>
        <taxon>Craniata</taxon>
        <taxon>Vertebrata</taxon>
        <taxon>Euteleostomi</taxon>
        <taxon>Mammalia</taxon>
        <taxon>Eutheria</taxon>
        <taxon>Laurasiatheria</taxon>
        <taxon>Artiodactyla</taxon>
        <taxon>Ruminantia</taxon>
        <taxon>Pecora</taxon>
        <taxon>Bovidae</taxon>
        <taxon>Bovinae</taxon>
        <taxon>Bos</taxon>
    </lineage>
</organism>
<comment type="subcellular location">
    <subcellularLocation>
        <location evidence="1">Membrane</location>
        <topology evidence="1">Single-pass membrane protein</topology>
    </subcellularLocation>
</comment>
<keyword evidence="6" id="KW-0732">Signal</keyword>
<protein>
    <recommendedName>
        <fullName evidence="7">MHC class I-like antigen recognition-like domain-containing protein</fullName>
    </recommendedName>
</protein>
<dbReference type="GO" id="GO:0005615">
    <property type="term" value="C:extracellular space"/>
    <property type="evidence" value="ECO:0007669"/>
    <property type="project" value="TreeGrafter"/>
</dbReference>
<evidence type="ECO:0000256" key="5">
    <source>
        <dbReference type="ARBA" id="ARBA00023180"/>
    </source>
</evidence>
<dbReference type="FunFam" id="3.30.500.10:FF:000013">
    <property type="entry name" value="Histocompatibility 2, blastocyst"/>
    <property type="match status" value="1"/>
</dbReference>
<dbReference type="PANTHER" id="PTHR16675:SF251">
    <property type="entry name" value="HLA CLASS I HISTOCOMPATIBILITY ANTIGEN, C ALPHA CHAIN"/>
    <property type="match status" value="1"/>
</dbReference>
<evidence type="ECO:0000256" key="4">
    <source>
        <dbReference type="ARBA" id="ARBA00023136"/>
    </source>
</evidence>
<dbReference type="GO" id="GO:0006955">
    <property type="term" value="P:immune response"/>
    <property type="evidence" value="ECO:0007669"/>
    <property type="project" value="TreeGrafter"/>
</dbReference>
<dbReference type="GeneTree" id="ENSGT01120000271826"/>
<evidence type="ECO:0000256" key="6">
    <source>
        <dbReference type="SAM" id="SignalP"/>
    </source>
</evidence>
<sequence>IRVMGPRTLLLLLSGVLVLSETWAGSHSLSYFCTCVSRPGLGEPRFFAVGYVDRTQFARFDSDAANPRMEPRAPWMEQDVLEYWEEMTRDAKKAQQRMRLALNNLRGYYNQSEAGERPSTQIRTITLSFPLPWSLLPWHSP</sequence>
<dbReference type="Ensembl" id="ENSBIXT00005021696.1">
    <property type="protein sequence ID" value="ENSBIXP00005035462.1"/>
    <property type="gene ID" value="ENSBIXG00005016619.1"/>
</dbReference>
<dbReference type="GO" id="GO:0005102">
    <property type="term" value="F:signaling receptor binding"/>
    <property type="evidence" value="ECO:0007669"/>
    <property type="project" value="TreeGrafter"/>
</dbReference>
<feature type="domain" description="MHC class I-like antigen recognition-like" evidence="7">
    <location>
        <begin position="25"/>
        <end position="115"/>
    </location>
</feature>
<evidence type="ECO:0000256" key="1">
    <source>
        <dbReference type="ARBA" id="ARBA00004167"/>
    </source>
</evidence>
<dbReference type="InterPro" id="IPR011162">
    <property type="entry name" value="MHC_I/II-like_Ag-recog"/>
</dbReference>
<dbReference type="GO" id="GO:0009897">
    <property type="term" value="C:external side of plasma membrane"/>
    <property type="evidence" value="ECO:0007669"/>
    <property type="project" value="TreeGrafter"/>
</dbReference>
<reference evidence="8 9" key="1">
    <citation type="submission" date="2018-11" db="EMBL/GenBank/DDBJ databases">
        <title>Haplotype-resolved cattle genomes.</title>
        <authorList>
            <person name="Low W.Y."/>
            <person name="Tearle R."/>
            <person name="Bickhart D.M."/>
            <person name="Rosen B.D."/>
            <person name="Koren S."/>
            <person name="Rhie A."/>
            <person name="Hiendleder S."/>
            <person name="Phillippy A.M."/>
            <person name="Smith T.P.L."/>
            <person name="Williams J.L."/>
        </authorList>
    </citation>
    <scope>NUCLEOTIDE SEQUENCE [LARGE SCALE GENOMIC DNA]</scope>
</reference>
<keyword evidence="5" id="KW-0325">Glycoprotein</keyword>
<keyword evidence="3" id="KW-0391">Immunity</keyword>